<dbReference type="PRINTS" id="PR01046">
    <property type="entry name" value="TRNASYNTHPRO"/>
</dbReference>
<dbReference type="NCBIfam" id="TIGR00408">
    <property type="entry name" value="proS_fam_I"/>
    <property type="match status" value="1"/>
</dbReference>
<dbReference type="Pfam" id="PF03129">
    <property type="entry name" value="HGTP_anticodon"/>
    <property type="match status" value="1"/>
</dbReference>
<keyword evidence="7 12" id="KW-0030">Aminoacyl-tRNA synthetase</keyword>
<evidence type="ECO:0000256" key="4">
    <source>
        <dbReference type="ARBA" id="ARBA00022741"/>
    </source>
</evidence>
<evidence type="ECO:0000256" key="6">
    <source>
        <dbReference type="ARBA" id="ARBA00022917"/>
    </source>
</evidence>
<dbReference type="CDD" id="cd00862">
    <property type="entry name" value="ProRS_anticodon_zinc"/>
    <property type="match status" value="1"/>
</dbReference>
<evidence type="ECO:0000256" key="2">
    <source>
        <dbReference type="ARBA" id="ARBA00012831"/>
    </source>
</evidence>
<dbReference type="FunFam" id="3.30.110.30:FF:000001">
    <property type="entry name" value="Bifunctional glutamate/proline--tRNA ligase"/>
    <property type="match status" value="1"/>
</dbReference>
<keyword evidence="6" id="KW-0648">Protein biosynthesis</keyword>
<dbReference type="Gene3D" id="3.40.50.800">
    <property type="entry name" value="Anticodon-binding domain"/>
    <property type="match status" value="1"/>
</dbReference>
<dbReference type="SUPFAM" id="SSF55681">
    <property type="entry name" value="Class II aaRS and biotin synthetases"/>
    <property type="match status" value="1"/>
</dbReference>
<gene>
    <name evidence="12" type="ORF">BT63DRAFT_432090</name>
</gene>
<dbReference type="InterPro" id="IPR036621">
    <property type="entry name" value="Anticodon-bd_dom_sf"/>
</dbReference>
<evidence type="ECO:0000313" key="12">
    <source>
        <dbReference type="EMBL" id="KAF2672470.1"/>
    </source>
</evidence>
<dbReference type="InterPro" id="IPR033721">
    <property type="entry name" value="ProRS_core_arch_euk"/>
</dbReference>
<dbReference type="InterPro" id="IPR002314">
    <property type="entry name" value="aa-tRNA-synt_IIb"/>
</dbReference>
<dbReference type="GO" id="GO:0017101">
    <property type="term" value="C:aminoacyl-tRNA synthetase multienzyme complex"/>
    <property type="evidence" value="ECO:0007669"/>
    <property type="project" value="TreeGrafter"/>
</dbReference>
<evidence type="ECO:0000259" key="11">
    <source>
        <dbReference type="PROSITE" id="PS50862"/>
    </source>
</evidence>
<dbReference type="InterPro" id="IPR004499">
    <property type="entry name" value="Pro-tRNA-ligase_IIa_arc-type"/>
</dbReference>
<dbReference type="GO" id="GO:0006433">
    <property type="term" value="P:prolyl-tRNA aminoacylation"/>
    <property type="evidence" value="ECO:0007669"/>
    <property type="project" value="InterPro"/>
</dbReference>
<evidence type="ECO:0000256" key="3">
    <source>
        <dbReference type="ARBA" id="ARBA00022598"/>
    </source>
</evidence>
<dbReference type="OrthoDB" id="1350766at2759"/>
<keyword evidence="3" id="KW-0436">Ligase</keyword>
<reference evidence="12" key="1">
    <citation type="journal article" date="2020" name="Stud. Mycol.">
        <title>101 Dothideomycetes genomes: a test case for predicting lifestyles and emergence of pathogens.</title>
        <authorList>
            <person name="Haridas S."/>
            <person name="Albert R."/>
            <person name="Binder M."/>
            <person name="Bloem J."/>
            <person name="Labutti K."/>
            <person name="Salamov A."/>
            <person name="Andreopoulos B."/>
            <person name="Baker S."/>
            <person name="Barry K."/>
            <person name="Bills G."/>
            <person name="Bluhm B."/>
            <person name="Cannon C."/>
            <person name="Castanera R."/>
            <person name="Culley D."/>
            <person name="Daum C."/>
            <person name="Ezra D."/>
            <person name="Gonzalez J."/>
            <person name="Henrissat B."/>
            <person name="Kuo A."/>
            <person name="Liang C."/>
            <person name="Lipzen A."/>
            <person name="Lutzoni F."/>
            <person name="Magnuson J."/>
            <person name="Mondo S."/>
            <person name="Nolan M."/>
            <person name="Ohm R."/>
            <person name="Pangilinan J."/>
            <person name="Park H.-J."/>
            <person name="Ramirez L."/>
            <person name="Alfaro M."/>
            <person name="Sun H."/>
            <person name="Tritt A."/>
            <person name="Yoshinaga Y."/>
            <person name="Zwiers L.-H."/>
            <person name="Turgeon B."/>
            <person name="Goodwin S."/>
            <person name="Spatafora J."/>
            <person name="Crous P."/>
            <person name="Grigoriev I."/>
        </authorList>
    </citation>
    <scope>NUCLEOTIDE SEQUENCE</scope>
    <source>
        <strain evidence="12">CBS 115976</strain>
    </source>
</reference>
<evidence type="ECO:0000256" key="8">
    <source>
        <dbReference type="ARBA" id="ARBA00029731"/>
    </source>
</evidence>
<evidence type="ECO:0000256" key="9">
    <source>
        <dbReference type="ARBA" id="ARBA00047671"/>
    </source>
</evidence>
<dbReference type="Pfam" id="PF09180">
    <property type="entry name" value="ProRS-C_1"/>
    <property type="match status" value="1"/>
</dbReference>
<evidence type="ECO:0000256" key="5">
    <source>
        <dbReference type="ARBA" id="ARBA00022840"/>
    </source>
</evidence>
<keyword evidence="13" id="KW-1185">Reference proteome</keyword>
<proteinExistence type="inferred from homology"/>
<dbReference type="SUPFAM" id="SSF64586">
    <property type="entry name" value="C-terminal domain of ProRS"/>
    <property type="match status" value="1"/>
</dbReference>
<dbReference type="EMBL" id="MU004232">
    <property type="protein sequence ID" value="KAF2672470.1"/>
    <property type="molecule type" value="Genomic_DNA"/>
</dbReference>
<sequence length="569" mass="63877">MADAIQDIADRTKDEVPQENKDTKKKEKKEKKEKKDKPAQKPKQQQGAKTAQVDTKGITVKKDDDLAEWYQQMLSKGSFISYYDVSGCYILEPASYSIWQTIQTWFDSKIKTLGVRNCYYPLFISQDNLQKEKDHIEGFAAEVAWVTLGGTTKLEKPIAIRPTSETAMYKDFHDKIQSHRDLPLKRNQWNNVVRWEFRNPMPFIRSREFLWQEGHTAHLTEESAGEEVLQILDFYAGVYEYLLAVPVIKGRKTVNEQFPGAYYTTTIEGFIPSTGRGIQAATSHCLGQHFAKMYDITVEDPAPRKEGEAGTKPRLHVWQNSWGLTTRSIGVAMLVHGDDKGAVIPPRVAEVQAVLVPVGITAKTSEEDKKAHYDKMTSMAASLVEAGVRAETDNREHYNAGWKFNEYELRGVPLRIEFGPKDAAAGVVTTVRRDNGAKTTVPIADLAKGIPELLETMQNEMFDKAKKEYEAHRVQLTDWSKVVSTLNGKNVLIIPHCLDGQCADDVKDETAALAKKEAGNSPEDKKAPSMGAKALCIPFEQPDLPAGTKCLRPSCGKDAQKWVQFGRSY</sequence>
<protein>
    <recommendedName>
        <fullName evidence="2">proline--tRNA ligase</fullName>
        <ecNumber evidence="2">6.1.1.15</ecNumber>
    </recommendedName>
    <alternativeName>
        <fullName evidence="8">Prolyl-tRNA synthetase</fullName>
    </alternativeName>
</protein>
<dbReference type="SUPFAM" id="SSF52954">
    <property type="entry name" value="Class II aaRS ABD-related"/>
    <property type="match status" value="1"/>
</dbReference>
<comment type="similarity">
    <text evidence="1">Belongs to the class-II aminoacyl-tRNA synthetase family.</text>
</comment>
<dbReference type="InterPro" id="IPR017449">
    <property type="entry name" value="Pro-tRNA_synth_II"/>
</dbReference>
<evidence type="ECO:0000256" key="7">
    <source>
        <dbReference type="ARBA" id="ARBA00023146"/>
    </source>
</evidence>
<dbReference type="Proteomes" id="UP000799302">
    <property type="component" value="Unassembled WGS sequence"/>
</dbReference>
<dbReference type="InterPro" id="IPR016061">
    <property type="entry name" value="Pro-tRNA_ligase_II_C"/>
</dbReference>
<feature type="region of interest" description="Disordered" evidence="10">
    <location>
        <begin position="1"/>
        <end position="55"/>
    </location>
</feature>
<evidence type="ECO:0000256" key="1">
    <source>
        <dbReference type="ARBA" id="ARBA00008226"/>
    </source>
</evidence>
<dbReference type="Gene3D" id="3.30.110.30">
    <property type="entry name" value="C-terminal domain of ProRS"/>
    <property type="match status" value="1"/>
</dbReference>
<dbReference type="InterPro" id="IPR002316">
    <property type="entry name" value="Pro-tRNA-ligase_IIa"/>
</dbReference>
<keyword evidence="4" id="KW-0547">Nucleotide-binding</keyword>
<dbReference type="EC" id="6.1.1.15" evidence="2"/>
<feature type="compositionally biased region" description="Low complexity" evidence="10">
    <location>
        <begin position="41"/>
        <end position="52"/>
    </location>
</feature>
<dbReference type="CDD" id="cd00778">
    <property type="entry name" value="ProRS_core_arch_euk"/>
    <property type="match status" value="1"/>
</dbReference>
<dbReference type="Gene3D" id="3.30.930.10">
    <property type="entry name" value="Bira Bifunctional Protein, Domain 2"/>
    <property type="match status" value="1"/>
</dbReference>
<dbReference type="InterPro" id="IPR004154">
    <property type="entry name" value="Anticodon-bd"/>
</dbReference>
<dbReference type="GO" id="GO:0005524">
    <property type="term" value="F:ATP binding"/>
    <property type="evidence" value="ECO:0007669"/>
    <property type="project" value="UniProtKB-KW"/>
</dbReference>
<dbReference type="PANTHER" id="PTHR43382:SF2">
    <property type="entry name" value="BIFUNCTIONAL GLUTAMATE_PROLINE--TRNA LIGASE"/>
    <property type="match status" value="1"/>
</dbReference>
<dbReference type="HAMAP" id="MF_01571">
    <property type="entry name" value="Pro_tRNA_synth_type3"/>
    <property type="match status" value="1"/>
</dbReference>
<evidence type="ECO:0000313" key="13">
    <source>
        <dbReference type="Proteomes" id="UP000799302"/>
    </source>
</evidence>
<dbReference type="InterPro" id="IPR045864">
    <property type="entry name" value="aa-tRNA-synth_II/BPL/LPL"/>
</dbReference>
<feature type="compositionally biased region" description="Basic and acidic residues" evidence="10">
    <location>
        <begin position="8"/>
        <end position="25"/>
    </location>
</feature>
<dbReference type="InterPro" id="IPR006195">
    <property type="entry name" value="aa-tRNA-synth_II"/>
</dbReference>
<feature type="domain" description="Aminoacyl-transfer RNA synthetases class-II family profile" evidence="11">
    <location>
        <begin position="93"/>
        <end position="345"/>
    </location>
</feature>
<organism evidence="12 13">
    <name type="scientific">Microthyrium microscopicum</name>
    <dbReference type="NCBI Taxonomy" id="703497"/>
    <lineage>
        <taxon>Eukaryota</taxon>
        <taxon>Fungi</taxon>
        <taxon>Dikarya</taxon>
        <taxon>Ascomycota</taxon>
        <taxon>Pezizomycotina</taxon>
        <taxon>Dothideomycetes</taxon>
        <taxon>Dothideomycetes incertae sedis</taxon>
        <taxon>Microthyriales</taxon>
        <taxon>Microthyriaceae</taxon>
        <taxon>Microthyrium</taxon>
    </lineage>
</organism>
<dbReference type="PANTHER" id="PTHR43382">
    <property type="entry name" value="PROLYL-TRNA SYNTHETASE"/>
    <property type="match status" value="1"/>
</dbReference>
<dbReference type="GO" id="GO:0005737">
    <property type="term" value="C:cytoplasm"/>
    <property type="evidence" value="ECO:0007669"/>
    <property type="project" value="InterPro"/>
</dbReference>
<evidence type="ECO:0000256" key="10">
    <source>
        <dbReference type="SAM" id="MobiDB-lite"/>
    </source>
</evidence>
<dbReference type="Pfam" id="PF00587">
    <property type="entry name" value="tRNA-synt_2b"/>
    <property type="match status" value="1"/>
</dbReference>
<dbReference type="AlphaFoldDB" id="A0A6A6UL15"/>
<dbReference type="GO" id="GO:0004827">
    <property type="term" value="F:proline-tRNA ligase activity"/>
    <property type="evidence" value="ECO:0007669"/>
    <property type="project" value="UniProtKB-EC"/>
</dbReference>
<comment type="catalytic activity">
    <reaction evidence="9">
        <text>tRNA(Pro) + L-proline + ATP = L-prolyl-tRNA(Pro) + AMP + diphosphate</text>
        <dbReference type="Rhea" id="RHEA:14305"/>
        <dbReference type="Rhea" id="RHEA-COMP:9700"/>
        <dbReference type="Rhea" id="RHEA-COMP:9702"/>
        <dbReference type="ChEBI" id="CHEBI:30616"/>
        <dbReference type="ChEBI" id="CHEBI:33019"/>
        <dbReference type="ChEBI" id="CHEBI:60039"/>
        <dbReference type="ChEBI" id="CHEBI:78442"/>
        <dbReference type="ChEBI" id="CHEBI:78532"/>
        <dbReference type="ChEBI" id="CHEBI:456215"/>
        <dbReference type="EC" id="6.1.1.15"/>
    </reaction>
</comment>
<dbReference type="FunFam" id="3.40.50.800:FF:000005">
    <property type="entry name" value="bifunctional glutamate/proline--tRNA ligase"/>
    <property type="match status" value="1"/>
</dbReference>
<accession>A0A6A6UL15</accession>
<name>A0A6A6UL15_9PEZI</name>
<dbReference type="FunFam" id="3.30.930.10:FF:000007">
    <property type="entry name" value="Bifunctional glutamate/proline--tRNA ligase"/>
    <property type="match status" value="1"/>
</dbReference>
<dbReference type="PROSITE" id="PS50862">
    <property type="entry name" value="AA_TRNA_LIGASE_II"/>
    <property type="match status" value="1"/>
</dbReference>
<dbReference type="SMART" id="SM00946">
    <property type="entry name" value="ProRS-C_1"/>
    <property type="match status" value="1"/>
</dbReference>
<keyword evidence="5" id="KW-0067">ATP-binding</keyword>